<dbReference type="GO" id="GO:0071949">
    <property type="term" value="F:FAD binding"/>
    <property type="evidence" value="ECO:0007669"/>
    <property type="project" value="InterPro"/>
</dbReference>
<evidence type="ECO:0000313" key="5">
    <source>
        <dbReference type="Proteomes" id="UP000295096"/>
    </source>
</evidence>
<dbReference type="PANTHER" id="PTHR43762:SF5">
    <property type="entry name" value="FAD-BINDING PCMH-TYPE DOMAIN-CONTAINING PROTEIN"/>
    <property type="match status" value="1"/>
</dbReference>
<keyword evidence="1" id="KW-0274">FAD</keyword>
<reference evidence="4 5" key="1">
    <citation type="journal article" date="2016" name="J. Microbiol.">
        <title>Dankookia rubra gen. nov., sp. nov., an alphaproteobacterium isolated from sediment of a shallow stream.</title>
        <authorList>
            <person name="Kim W.H."/>
            <person name="Kim D.H."/>
            <person name="Kang K."/>
            <person name="Ahn T.Y."/>
        </authorList>
    </citation>
    <scope>NUCLEOTIDE SEQUENCE [LARGE SCALE GENOMIC DNA]</scope>
    <source>
        <strain evidence="4 5">JCM30602</strain>
    </source>
</reference>
<keyword evidence="1" id="KW-0285">Flavoprotein</keyword>
<keyword evidence="2" id="KW-0560">Oxidoreductase</keyword>
<dbReference type="Pfam" id="PF04030">
    <property type="entry name" value="ALO"/>
    <property type="match status" value="1"/>
</dbReference>
<feature type="domain" description="FAD-binding PCMH-type" evidence="3">
    <location>
        <begin position="33"/>
        <end position="204"/>
    </location>
</feature>
<dbReference type="Proteomes" id="UP000295096">
    <property type="component" value="Unassembled WGS sequence"/>
</dbReference>
<sequence>MSDTMTEERAAAEAAEAHRAAGWKQVSLQGWGRSSAAPCLAARPERMRELMAALDVPEGRTLLPYGGGRAYGDQALNTGGAAVLTGRLDRILAFDPASGLVVTEPGVTFADLLRVFLPRGWLAPTSPGTAFVTMGGAVANDVHGKNHHRAGSFGDHVLWLDLLLPDGRQIRISDEEEPALFRATIGGMGLTGIITAVCFRMQPVPSNALTVQSRRIRNLDDFLAGFAAAADATWSVGWIDALAGGASLGRGILETAEPSETGVALPAGKTKAFPLEAPSWALNRMSVKAFNALYWRRVPEAGRQQLQHYGKFLYPLDAVLHWNRMYGRRGFHQFQCVLPFGPGEMALRRLLETISAAGDASFLAVLKVMGRPGRGLLSFALPGYSLALDIPARPGLRGLFASLERITREAGGRIYLAKDSLLSAEGFWEMYPEAQRFQEIRHSVDPEGRFSSDMAKRLGLAA</sequence>
<dbReference type="RefSeq" id="WP_133289911.1">
    <property type="nucleotide sequence ID" value="NZ_SMSJ01000023.1"/>
</dbReference>
<accession>A0A4V3AA07</accession>
<protein>
    <submittedName>
        <fullName evidence="4">FAD-binding oxidoreductase</fullName>
    </submittedName>
</protein>
<dbReference type="Gene3D" id="3.30.465.10">
    <property type="match status" value="1"/>
</dbReference>
<dbReference type="Pfam" id="PF01565">
    <property type="entry name" value="FAD_binding_4"/>
    <property type="match status" value="1"/>
</dbReference>
<evidence type="ECO:0000256" key="1">
    <source>
        <dbReference type="ARBA" id="ARBA00022827"/>
    </source>
</evidence>
<dbReference type="AlphaFoldDB" id="A0A4V3AA07"/>
<dbReference type="InterPro" id="IPR036318">
    <property type="entry name" value="FAD-bd_PCMH-like_sf"/>
</dbReference>
<dbReference type="GO" id="GO:0016020">
    <property type="term" value="C:membrane"/>
    <property type="evidence" value="ECO:0007669"/>
    <property type="project" value="InterPro"/>
</dbReference>
<dbReference type="PANTHER" id="PTHR43762">
    <property type="entry name" value="L-GULONOLACTONE OXIDASE"/>
    <property type="match status" value="1"/>
</dbReference>
<dbReference type="InterPro" id="IPR010031">
    <property type="entry name" value="FAD_lactone_oxidase-like"/>
</dbReference>
<dbReference type="PROSITE" id="PS51387">
    <property type="entry name" value="FAD_PCMH"/>
    <property type="match status" value="1"/>
</dbReference>
<dbReference type="InterPro" id="IPR006094">
    <property type="entry name" value="Oxid_FAD_bind_N"/>
</dbReference>
<evidence type="ECO:0000256" key="2">
    <source>
        <dbReference type="ARBA" id="ARBA00023002"/>
    </source>
</evidence>
<dbReference type="GO" id="GO:0003885">
    <property type="term" value="F:D-arabinono-1,4-lactone oxidase activity"/>
    <property type="evidence" value="ECO:0007669"/>
    <property type="project" value="InterPro"/>
</dbReference>
<organism evidence="4 5">
    <name type="scientific">Dankookia rubra</name>
    <dbReference type="NCBI Taxonomy" id="1442381"/>
    <lineage>
        <taxon>Bacteria</taxon>
        <taxon>Pseudomonadati</taxon>
        <taxon>Pseudomonadota</taxon>
        <taxon>Alphaproteobacteria</taxon>
        <taxon>Acetobacterales</taxon>
        <taxon>Roseomonadaceae</taxon>
        <taxon>Dankookia</taxon>
    </lineage>
</organism>
<evidence type="ECO:0000259" key="3">
    <source>
        <dbReference type="PROSITE" id="PS51387"/>
    </source>
</evidence>
<keyword evidence="5" id="KW-1185">Reference proteome</keyword>
<proteinExistence type="predicted"/>
<dbReference type="OrthoDB" id="143770at2"/>
<dbReference type="InterPro" id="IPR016169">
    <property type="entry name" value="FAD-bd_PCMH_sub2"/>
</dbReference>
<dbReference type="InterPro" id="IPR007173">
    <property type="entry name" value="ALO_C"/>
</dbReference>
<dbReference type="SUPFAM" id="SSF56176">
    <property type="entry name" value="FAD-binding/transporter-associated domain-like"/>
    <property type="match status" value="1"/>
</dbReference>
<dbReference type="InterPro" id="IPR016166">
    <property type="entry name" value="FAD-bd_PCMH"/>
</dbReference>
<comment type="caution">
    <text evidence="4">The sequence shown here is derived from an EMBL/GenBank/DDBJ whole genome shotgun (WGS) entry which is preliminary data.</text>
</comment>
<name>A0A4V3AA07_9PROT</name>
<dbReference type="EMBL" id="SMSJ01000023">
    <property type="protein sequence ID" value="TDH61305.1"/>
    <property type="molecule type" value="Genomic_DNA"/>
</dbReference>
<evidence type="ECO:0000313" key="4">
    <source>
        <dbReference type="EMBL" id="TDH61305.1"/>
    </source>
</evidence>
<gene>
    <name evidence="4" type="ORF">E2C06_17525</name>
</gene>